<comment type="caution">
    <text evidence="2">The sequence shown here is derived from an EMBL/GenBank/DDBJ whole genome shotgun (WGS) entry which is preliminary data.</text>
</comment>
<dbReference type="GO" id="GO:0047580">
    <property type="term" value="F:4-hydroxyproline epimerase activity"/>
    <property type="evidence" value="ECO:0007669"/>
    <property type="project" value="TreeGrafter"/>
</dbReference>
<keyword evidence="3" id="KW-1185">Reference proteome</keyword>
<proteinExistence type="inferred from homology"/>
<gene>
    <name evidence="2" type="ORF">BTO13_07155</name>
</gene>
<evidence type="ECO:0000313" key="3">
    <source>
        <dbReference type="Proteomes" id="UP000237608"/>
    </source>
</evidence>
<dbReference type="PIRSF" id="PIRSF029792">
    <property type="entry name" value="Pro_racemase"/>
    <property type="match status" value="1"/>
</dbReference>
<dbReference type="AlphaFoldDB" id="A0A2S7WBN6"/>
<dbReference type="PANTHER" id="PTHR33442">
    <property type="entry name" value="TRANS-3-HYDROXY-L-PROLINE DEHYDRATASE"/>
    <property type="match status" value="1"/>
</dbReference>
<dbReference type="PANTHER" id="PTHR33442:SF5">
    <property type="entry name" value="BIFUNCTIONAL TRANS-3-HYDROXY-L-PROLINE DEHYDRATASE_2-EPIMERASE"/>
    <property type="match status" value="1"/>
</dbReference>
<sequence>MSKHTFVCIDAHTCGNPVRVIKSGGPDLVGKTMNEKRLHFLKEFDWIRKGLMFEPRGHDMMSGSILYPPHNPENDFSILFIETSGCLPMCGHGTIGTITIAIEEGLITPKIPGKIKMEAPAGLVEIEYHQKNNKVEWVKLTNVKSYLAAENLTIDCPELGEITFDVAYGGNFYAIVDPQKNFSGVQDFTASKIIQYSQIIRERINQKYPNWFVHPENESIKNVTHLLWTGTPINLNSNGRNAVFYGEKAIDRSPCGTGTSARLAQLYAKGILKVGEKFIHESFIGSTFIGCVEEETTVNEKLAIIPSIQGWAKIYGQNTITIDTEDDPYAYGFSVI</sequence>
<dbReference type="FunFam" id="3.10.310.10:FF:000005">
    <property type="entry name" value="Proline racemase"/>
    <property type="match status" value="1"/>
</dbReference>
<comment type="similarity">
    <text evidence="1">Belongs to the proline racemase family.</text>
</comment>
<dbReference type="InterPro" id="IPR008794">
    <property type="entry name" value="Pro_racemase_fam"/>
</dbReference>
<protein>
    <submittedName>
        <fullName evidence="2">Hydroxyproline-2-epimerase</fullName>
    </submittedName>
</protein>
<dbReference type="Proteomes" id="UP000237608">
    <property type="component" value="Unassembled WGS sequence"/>
</dbReference>
<organism evidence="2 3">
    <name type="scientific">Polaribacter gangjinensis</name>
    <dbReference type="NCBI Taxonomy" id="574710"/>
    <lineage>
        <taxon>Bacteria</taxon>
        <taxon>Pseudomonadati</taxon>
        <taxon>Bacteroidota</taxon>
        <taxon>Flavobacteriia</taxon>
        <taxon>Flavobacteriales</taxon>
        <taxon>Flavobacteriaceae</taxon>
    </lineage>
</organism>
<dbReference type="OrthoDB" id="181267at2"/>
<dbReference type="Gene3D" id="3.10.310.10">
    <property type="entry name" value="Diaminopimelate Epimerase, Chain A, domain 1"/>
    <property type="match status" value="2"/>
</dbReference>
<dbReference type="SUPFAM" id="SSF54506">
    <property type="entry name" value="Diaminopimelate epimerase-like"/>
    <property type="match status" value="1"/>
</dbReference>
<name>A0A2S7WBN6_9FLAO</name>
<accession>A0A2S7WBN6</accession>
<dbReference type="EMBL" id="MSCL01000001">
    <property type="protein sequence ID" value="PQJ75039.1"/>
    <property type="molecule type" value="Genomic_DNA"/>
</dbReference>
<dbReference type="RefSeq" id="WP_105046180.1">
    <property type="nucleotide sequence ID" value="NZ_CP150662.1"/>
</dbReference>
<dbReference type="NCBIfam" id="NF010578">
    <property type="entry name" value="PRK13971.1"/>
    <property type="match status" value="1"/>
</dbReference>
<dbReference type="SFLD" id="SFLDS00028">
    <property type="entry name" value="Proline_Racemase"/>
    <property type="match status" value="1"/>
</dbReference>
<evidence type="ECO:0000313" key="2">
    <source>
        <dbReference type="EMBL" id="PQJ75039.1"/>
    </source>
</evidence>
<dbReference type="Pfam" id="PF05544">
    <property type="entry name" value="Pro_racemase"/>
    <property type="match status" value="1"/>
</dbReference>
<evidence type="ECO:0000256" key="1">
    <source>
        <dbReference type="ARBA" id="ARBA00007529"/>
    </source>
</evidence>
<reference evidence="2 3" key="1">
    <citation type="submission" date="2016-12" db="EMBL/GenBank/DDBJ databases">
        <title>Trade-off between light-utilization and light-protection in marine flavobacteria.</title>
        <authorList>
            <person name="Kumagai Y."/>
            <person name="Yoshizawa S."/>
            <person name="Kogure K."/>
            <person name="Iwasaki W."/>
        </authorList>
    </citation>
    <scope>NUCLEOTIDE SEQUENCE [LARGE SCALE GENOMIC DNA]</scope>
    <source>
        <strain evidence="2 3">KCTC 22729</strain>
    </source>
</reference>